<dbReference type="AlphaFoldDB" id="A0A372EG16"/>
<name>A0A372EG16_9BURK</name>
<dbReference type="GO" id="GO:0016740">
    <property type="term" value="F:transferase activity"/>
    <property type="evidence" value="ECO:0007669"/>
    <property type="project" value="UniProtKB-KW"/>
</dbReference>
<gene>
    <name evidence="1" type="ORF">DY262_16395</name>
</gene>
<dbReference type="InterPro" id="IPR050509">
    <property type="entry name" value="CoA-transferase_III"/>
</dbReference>
<dbReference type="SUPFAM" id="SSF89796">
    <property type="entry name" value="CoA-transferase family III (CaiB/BaiF)"/>
    <property type="match status" value="1"/>
</dbReference>
<evidence type="ECO:0000313" key="2">
    <source>
        <dbReference type="Proteomes" id="UP000261931"/>
    </source>
</evidence>
<sequence length="391" mass="41044">MPGPLAHLTVIELAGIGPGPFACMVLADLGATVVRVDRLPGPPSRGGLEDLMRNDGIVDRGRQSIAVNTKDPRGVEAVLRLVASADVLIEGFRPGVADKLGLGPEACRARNARLVYGRMTGWGQSGPLAQAAGHDLNYIALSGALHAMGPADRPPAPPLNLVGDYGGGGMLLVVGVLAALAEAQRSGQGQVVDAAMTDGAALLMSAQYGLMAKGFWQDRRESNFLDGAAPFYGTYECADGRYVSVGAIEPQFYRQLLERCGIEDPAFQRQWAAGEWPALRGKLEALFRTRTRDAWCALLEGTDACFAPVLSMAEAPAHPHNAARGTFVRGEDGVVQPAPAPRFDRTPAQLPQRAPVVGADTRALLARAGYAAADIEALCAAGVVHAAEAVR</sequence>
<dbReference type="InterPro" id="IPR023606">
    <property type="entry name" value="CoA-Trfase_III_dom_1_sf"/>
</dbReference>
<dbReference type="PANTHER" id="PTHR48228:SF5">
    <property type="entry name" value="ALPHA-METHYLACYL-COA RACEMASE"/>
    <property type="match status" value="1"/>
</dbReference>
<dbReference type="Gene3D" id="3.40.50.10540">
    <property type="entry name" value="Crotonobetainyl-coa:carnitine coa-transferase, domain 1"/>
    <property type="match status" value="1"/>
</dbReference>
<reference evidence="1 2" key="1">
    <citation type="submission" date="2018-08" db="EMBL/GenBank/DDBJ databases">
        <title>Hydrogenophaga sp. LA-38 isolated from sludge.</title>
        <authorList>
            <person name="Im W.-T."/>
        </authorList>
    </citation>
    <scope>NUCLEOTIDE SEQUENCE [LARGE SCALE GENOMIC DNA]</scope>
    <source>
        <strain evidence="1 2">LA-38</strain>
    </source>
</reference>
<dbReference type="InterPro" id="IPR044855">
    <property type="entry name" value="CoA-Trfase_III_dom3_sf"/>
</dbReference>
<proteinExistence type="predicted"/>
<protein>
    <submittedName>
        <fullName evidence="1">CoA transferase</fullName>
    </submittedName>
</protein>
<dbReference type="Gene3D" id="3.30.1540.10">
    <property type="entry name" value="formyl-coa transferase, domain 3"/>
    <property type="match status" value="1"/>
</dbReference>
<dbReference type="InterPro" id="IPR003673">
    <property type="entry name" value="CoA-Trfase_fam_III"/>
</dbReference>
<dbReference type="Proteomes" id="UP000261931">
    <property type="component" value="Unassembled WGS sequence"/>
</dbReference>
<organism evidence="1 2">
    <name type="scientific">Hydrogenophaga borbori</name>
    <dbReference type="NCBI Taxonomy" id="2294117"/>
    <lineage>
        <taxon>Bacteria</taxon>
        <taxon>Pseudomonadati</taxon>
        <taxon>Pseudomonadota</taxon>
        <taxon>Betaproteobacteria</taxon>
        <taxon>Burkholderiales</taxon>
        <taxon>Comamonadaceae</taxon>
        <taxon>Hydrogenophaga</taxon>
    </lineage>
</organism>
<evidence type="ECO:0000313" key="1">
    <source>
        <dbReference type="EMBL" id="RFP77335.1"/>
    </source>
</evidence>
<comment type="caution">
    <text evidence="1">The sequence shown here is derived from an EMBL/GenBank/DDBJ whole genome shotgun (WGS) entry which is preliminary data.</text>
</comment>
<dbReference type="RefSeq" id="WP_116960184.1">
    <property type="nucleotide sequence ID" value="NZ_QVLS01000011.1"/>
</dbReference>
<keyword evidence="1" id="KW-0808">Transferase</keyword>
<dbReference type="Pfam" id="PF02515">
    <property type="entry name" value="CoA_transf_3"/>
    <property type="match status" value="1"/>
</dbReference>
<keyword evidence="2" id="KW-1185">Reference proteome</keyword>
<accession>A0A372EG16</accession>
<dbReference type="PANTHER" id="PTHR48228">
    <property type="entry name" value="SUCCINYL-COA--D-CITRAMALATE COA-TRANSFERASE"/>
    <property type="match status" value="1"/>
</dbReference>
<dbReference type="EMBL" id="QVLS01000011">
    <property type="protein sequence ID" value="RFP77335.1"/>
    <property type="molecule type" value="Genomic_DNA"/>
</dbReference>